<evidence type="ECO:0000256" key="1">
    <source>
        <dbReference type="SAM" id="MobiDB-lite"/>
    </source>
</evidence>
<evidence type="ECO:0000313" key="2">
    <source>
        <dbReference type="EMBL" id="MDS1821462.1"/>
    </source>
</evidence>
<name>A0AAW8PZ22_VIBPH</name>
<feature type="compositionally biased region" description="Low complexity" evidence="1">
    <location>
        <begin position="147"/>
        <end position="158"/>
    </location>
</feature>
<proteinExistence type="predicted"/>
<dbReference type="PROSITE" id="PS51257">
    <property type="entry name" value="PROKAR_LIPOPROTEIN"/>
    <property type="match status" value="1"/>
</dbReference>
<dbReference type="EMBL" id="JAUHGG010000003">
    <property type="protein sequence ID" value="MDS1821462.1"/>
    <property type="molecule type" value="Genomic_DNA"/>
</dbReference>
<gene>
    <name evidence="2" type="ORF">QX249_12390</name>
</gene>
<dbReference type="Proteomes" id="UP001253193">
    <property type="component" value="Unassembled WGS sequence"/>
</dbReference>
<protein>
    <recommendedName>
        <fullName evidence="4">Lipoprotein</fullName>
    </recommendedName>
</protein>
<comment type="caution">
    <text evidence="2">The sequence shown here is derived from an EMBL/GenBank/DDBJ whole genome shotgun (WGS) entry which is preliminary data.</text>
</comment>
<feature type="compositionally biased region" description="Polar residues" evidence="1">
    <location>
        <begin position="247"/>
        <end position="264"/>
    </location>
</feature>
<feature type="region of interest" description="Disordered" evidence="1">
    <location>
        <begin position="138"/>
        <end position="158"/>
    </location>
</feature>
<organism evidence="2 3">
    <name type="scientific">Vibrio parahaemolyticus</name>
    <dbReference type="NCBI Taxonomy" id="670"/>
    <lineage>
        <taxon>Bacteria</taxon>
        <taxon>Pseudomonadati</taxon>
        <taxon>Pseudomonadota</taxon>
        <taxon>Gammaproteobacteria</taxon>
        <taxon>Vibrionales</taxon>
        <taxon>Vibrionaceae</taxon>
        <taxon>Vibrio</taxon>
    </lineage>
</organism>
<feature type="compositionally biased region" description="Basic and acidic residues" evidence="1">
    <location>
        <begin position="176"/>
        <end position="195"/>
    </location>
</feature>
<evidence type="ECO:0000313" key="3">
    <source>
        <dbReference type="Proteomes" id="UP001253193"/>
    </source>
</evidence>
<feature type="region of interest" description="Disordered" evidence="1">
    <location>
        <begin position="176"/>
        <end position="277"/>
    </location>
</feature>
<dbReference type="AlphaFoldDB" id="A0AAW8PZ22"/>
<dbReference type="RefSeq" id="WP_311020353.1">
    <property type="nucleotide sequence ID" value="NZ_JAUHGG010000003.1"/>
</dbReference>
<feature type="compositionally biased region" description="Low complexity" evidence="1">
    <location>
        <begin position="216"/>
        <end position="231"/>
    </location>
</feature>
<feature type="compositionally biased region" description="Polar residues" evidence="1">
    <location>
        <begin position="196"/>
        <end position="205"/>
    </location>
</feature>
<evidence type="ECO:0008006" key="4">
    <source>
        <dbReference type="Google" id="ProtNLM"/>
    </source>
</evidence>
<reference evidence="2" key="1">
    <citation type="submission" date="2023-06" db="EMBL/GenBank/DDBJ databases">
        <title>Genomic Diversity of Vibrio spp. and Metagenomic Analysis of Pathogens in Florida Gulf Coastal Waters Following Hurricane Ian.</title>
        <authorList>
            <person name="Brumfield K.D."/>
        </authorList>
    </citation>
    <scope>NUCLEOTIDE SEQUENCE</scope>
    <source>
        <strain evidence="2">WBS2B-138</strain>
    </source>
</reference>
<sequence length="277" mass="29803">MKKANIAIAVAAGVTLSGCSEPQEDVRVIYKEPTQAQIQAAVDKHLASLNKEDEELKAFLAEIKKTNPDVVAARYAFENGEKVLKVAMEKAGGITEYAIPVATGAFAGYVGASLANKLNSMTFPSRNGNPDCDLEDLLEGDSDCRQSNGSSYGSGSSHSSNTFVFVSFPSTRYYSDSEYRTASRKETKKYSEQKVKQTARQQAQEIRNKADSGLRNNYSTTSKPYSSSASNGNYQSTKPAPKAETKGTLTQSRQAFSTQRSTARSSGMSLGGRGYGG</sequence>
<accession>A0AAW8PZ22</accession>